<dbReference type="PANTHER" id="PTHR36169">
    <property type="entry name" value="ETHANOLAMINE UTILIZATION PROTEIN EUTQ"/>
    <property type="match status" value="1"/>
</dbReference>
<dbReference type="EMBL" id="MCGR01000002">
    <property type="protein sequence ID" value="ORY91690.1"/>
    <property type="molecule type" value="Genomic_DNA"/>
</dbReference>
<dbReference type="SUPFAM" id="SSF51182">
    <property type="entry name" value="RmlC-like cupins"/>
    <property type="match status" value="1"/>
</dbReference>
<protein>
    <recommendedName>
        <fullName evidence="3">Ethanolamine utilization protein</fullName>
    </recommendedName>
</protein>
<comment type="caution">
    <text evidence="1">The sequence shown here is derived from an EMBL/GenBank/DDBJ whole genome shotgun (WGS) entry which is preliminary data.</text>
</comment>
<dbReference type="Gene3D" id="2.60.120.10">
    <property type="entry name" value="Jelly Rolls"/>
    <property type="match status" value="1"/>
</dbReference>
<evidence type="ECO:0000313" key="2">
    <source>
        <dbReference type="Proteomes" id="UP000193467"/>
    </source>
</evidence>
<dbReference type="Proteomes" id="UP000193467">
    <property type="component" value="Unassembled WGS sequence"/>
</dbReference>
<dbReference type="InParanoid" id="A0A1Y2G4H3"/>
<evidence type="ECO:0008006" key="3">
    <source>
        <dbReference type="Google" id="ProtNLM"/>
    </source>
</evidence>
<accession>A0A1Y2G4H3</accession>
<dbReference type="OrthoDB" id="3346152at2759"/>
<organism evidence="1 2">
    <name type="scientific">Leucosporidium creatinivorum</name>
    <dbReference type="NCBI Taxonomy" id="106004"/>
    <lineage>
        <taxon>Eukaryota</taxon>
        <taxon>Fungi</taxon>
        <taxon>Dikarya</taxon>
        <taxon>Basidiomycota</taxon>
        <taxon>Pucciniomycotina</taxon>
        <taxon>Microbotryomycetes</taxon>
        <taxon>Leucosporidiales</taxon>
        <taxon>Leucosporidium</taxon>
    </lineage>
</organism>
<dbReference type="Pfam" id="PF06249">
    <property type="entry name" value="EutQ"/>
    <property type="match status" value="1"/>
</dbReference>
<dbReference type="AlphaFoldDB" id="A0A1Y2G4H3"/>
<dbReference type="InterPro" id="IPR014710">
    <property type="entry name" value="RmlC-like_jellyroll"/>
</dbReference>
<sequence>MTLEVVKNAAQNTKLTELGNGSAIDDVYSIGEGPSSISGGIFTVNKADAPFVYKYKYDELKIILEGTISLKDTATGVEITGQTGDVIKIPKGTEVSFSSPDFGRAFYVGQRALRDF</sequence>
<gene>
    <name evidence="1" type="ORF">BCR35DRAFT_298962</name>
</gene>
<name>A0A1Y2G4H3_9BASI</name>
<dbReference type="PANTHER" id="PTHR36169:SF1">
    <property type="entry name" value="ACETATE KINASE EUTQ"/>
    <property type="match status" value="1"/>
</dbReference>
<keyword evidence="2" id="KW-1185">Reference proteome</keyword>
<reference evidence="1 2" key="1">
    <citation type="submission" date="2016-07" db="EMBL/GenBank/DDBJ databases">
        <title>Pervasive Adenine N6-methylation of Active Genes in Fungi.</title>
        <authorList>
            <consortium name="DOE Joint Genome Institute"/>
            <person name="Mondo S.J."/>
            <person name="Dannebaum R.O."/>
            <person name="Kuo R.C."/>
            <person name="Labutti K."/>
            <person name="Haridas S."/>
            <person name="Kuo A."/>
            <person name="Salamov A."/>
            <person name="Ahrendt S.R."/>
            <person name="Lipzen A."/>
            <person name="Sullivan W."/>
            <person name="Andreopoulos W.B."/>
            <person name="Clum A."/>
            <person name="Lindquist E."/>
            <person name="Daum C."/>
            <person name="Ramamoorthy G.K."/>
            <person name="Gryganskyi A."/>
            <person name="Culley D."/>
            <person name="Magnuson J.K."/>
            <person name="James T.Y."/>
            <person name="O'Malley M.A."/>
            <person name="Stajich J.E."/>
            <person name="Spatafora J.W."/>
            <person name="Visel A."/>
            <person name="Grigoriev I.V."/>
        </authorList>
    </citation>
    <scope>NUCLEOTIDE SEQUENCE [LARGE SCALE GENOMIC DNA]</scope>
    <source>
        <strain evidence="1 2">62-1032</strain>
    </source>
</reference>
<proteinExistence type="predicted"/>
<dbReference type="InterPro" id="IPR010424">
    <property type="entry name" value="EutQ"/>
</dbReference>
<dbReference type="InterPro" id="IPR011051">
    <property type="entry name" value="RmlC_Cupin_sf"/>
</dbReference>
<evidence type="ECO:0000313" key="1">
    <source>
        <dbReference type="EMBL" id="ORY91690.1"/>
    </source>
</evidence>
<dbReference type="CDD" id="cd02228">
    <property type="entry name" value="cupin_EutQ"/>
    <property type="match status" value="1"/>
</dbReference>